<dbReference type="Gene3D" id="3.40.710.10">
    <property type="entry name" value="DD-peptidase/beta-lactamase superfamily"/>
    <property type="match status" value="2"/>
</dbReference>
<dbReference type="GO" id="GO:0000270">
    <property type="term" value="P:peptidoglycan metabolic process"/>
    <property type="evidence" value="ECO:0007669"/>
    <property type="project" value="TreeGrafter"/>
</dbReference>
<keyword evidence="3" id="KW-0472">Membrane</keyword>
<evidence type="ECO:0000256" key="2">
    <source>
        <dbReference type="ARBA" id="ARBA00022801"/>
    </source>
</evidence>
<dbReference type="NCBIfam" id="TIGR00666">
    <property type="entry name" value="PBP4"/>
    <property type="match status" value="1"/>
</dbReference>
<dbReference type="SUPFAM" id="SSF56601">
    <property type="entry name" value="beta-lactamase/transpeptidase-like"/>
    <property type="match status" value="1"/>
</dbReference>
<dbReference type="EC" id="3.4.16.4" evidence="4"/>
<dbReference type="PRINTS" id="PR00922">
    <property type="entry name" value="DADACBPTASE3"/>
</dbReference>
<evidence type="ECO:0000313" key="4">
    <source>
        <dbReference type="EMBL" id="SUA76630.1"/>
    </source>
</evidence>
<dbReference type="Proteomes" id="UP000254573">
    <property type="component" value="Unassembled WGS sequence"/>
</dbReference>
<protein>
    <submittedName>
        <fullName evidence="4">D-alanyl-D-alanine carboxypeptidase dacC</fullName>
        <ecNumber evidence="4">3.4.16.4</ecNumber>
    </submittedName>
</protein>
<dbReference type="GO" id="GO:0009002">
    <property type="term" value="F:serine-type D-Ala-D-Ala carboxypeptidase activity"/>
    <property type="evidence" value="ECO:0007669"/>
    <property type="project" value="UniProtKB-EC"/>
</dbReference>
<feature type="transmembrane region" description="Helical" evidence="3">
    <location>
        <begin position="73"/>
        <end position="94"/>
    </location>
</feature>
<dbReference type="EMBL" id="UGSG01000001">
    <property type="protein sequence ID" value="SUA76630.1"/>
    <property type="molecule type" value="Genomic_DNA"/>
</dbReference>
<dbReference type="PANTHER" id="PTHR30023">
    <property type="entry name" value="D-ALANYL-D-ALANINE CARBOXYPEPTIDASE"/>
    <property type="match status" value="1"/>
</dbReference>
<dbReference type="AlphaFoldDB" id="A0A378YJA0"/>
<dbReference type="InterPro" id="IPR000667">
    <property type="entry name" value="Peptidase_S13"/>
</dbReference>
<name>A0A378YJA0_9BURK</name>
<proteinExistence type="inferred from homology"/>
<keyword evidence="2 4" id="KW-0378">Hydrolase</keyword>
<comment type="similarity">
    <text evidence="1">Belongs to the peptidase S13 family.</text>
</comment>
<organism evidence="4 5">
    <name type="scientific">Pandoraea pnomenusa</name>
    <dbReference type="NCBI Taxonomy" id="93220"/>
    <lineage>
        <taxon>Bacteria</taxon>
        <taxon>Pseudomonadati</taxon>
        <taxon>Pseudomonadota</taxon>
        <taxon>Betaproteobacteria</taxon>
        <taxon>Burkholderiales</taxon>
        <taxon>Burkholderiaceae</taxon>
        <taxon>Pandoraea</taxon>
    </lineage>
</organism>
<evidence type="ECO:0000256" key="3">
    <source>
        <dbReference type="SAM" id="Phobius"/>
    </source>
</evidence>
<gene>
    <name evidence="4" type="primary">dacC_1</name>
    <name evidence="4" type="ORF">NCTC13160_01505</name>
</gene>
<keyword evidence="4" id="KW-0645">Protease</keyword>
<evidence type="ECO:0000313" key="5">
    <source>
        <dbReference type="Proteomes" id="UP000254573"/>
    </source>
</evidence>
<dbReference type="STRING" id="93220.A6P55_04810"/>
<accession>A0A378YJA0</accession>
<sequence length="575" mass="61219">MRASRLHSRTPFALLAPNASDVPHAHHAHHAAVPSAHAMPHSATPERQTHALREASTLRGRPRLARMSGTGRTALALALLLATSAVMTSAPVYAKPLKHAKMPKVPATAAHATPLPPELARALAASKVPAANVSVIVAKVDNPLQTRGRIAAPLLAMNPGVPRNPASTMKLVTTIAALDTLGPDYRWRTQAFTDGTSDGRTLDGNLYFKGTGDPKLVPEEMEKFVAELRNAGVTNINGDIVLDRSAYSSDIGATGAIDGEDDRPYNVAPDPLLYSFKAMSFSFAGNANGTVDVNVLPPLANLQVANDMASSPAGNCGDWLTRIHPTLSTTADGAYVARFSGNYPASCEDKGWNVAAPDRDRFFLGGFRALWQASGGQFNGNVRTGTVPPGARLLVTHRGQTLADVVHDMNKFSNNVMARQLFLTLGLAADNYKHPASIARSRDVLDRWLDRNDFAMPGLVIENGSGLSRIERISASELATLLQHGINSPTGQVLVESMPTVGVDGTMRNRLTNRDVAGNAHIKTGTLDDVTAVAGYVGTRTGNTYVVVSLVNDPRASNARGFNDALISWVYQHAP</sequence>
<keyword evidence="3" id="KW-0812">Transmembrane</keyword>
<keyword evidence="3" id="KW-1133">Transmembrane helix</keyword>
<keyword evidence="4" id="KW-0121">Carboxypeptidase</keyword>
<dbReference type="InterPro" id="IPR012338">
    <property type="entry name" value="Beta-lactam/transpept-like"/>
</dbReference>
<dbReference type="Pfam" id="PF02113">
    <property type="entry name" value="Peptidase_S13"/>
    <property type="match status" value="1"/>
</dbReference>
<dbReference type="GO" id="GO:0006508">
    <property type="term" value="P:proteolysis"/>
    <property type="evidence" value="ECO:0007669"/>
    <property type="project" value="InterPro"/>
</dbReference>
<dbReference type="Gene3D" id="3.50.80.20">
    <property type="entry name" value="D-Ala-D-Ala carboxypeptidase C, peptidase S13"/>
    <property type="match status" value="1"/>
</dbReference>
<dbReference type="PANTHER" id="PTHR30023:SF0">
    <property type="entry name" value="PENICILLIN-SENSITIVE CARBOXYPEPTIDASE A"/>
    <property type="match status" value="1"/>
</dbReference>
<evidence type="ECO:0000256" key="1">
    <source>
        <dbReference type="ARBA" id="ARBA00006096"/>
    </source>
</evidence>
<reference evidence="4 5" key="1">
    <citation type="submission" date="2018-06" db="EMBL/GenBank/DDBJ databases">
        <authorList>
            <consortium name="Pathogen Informatics"/>
            <person name="Doyle S."/>
        </authorList>
    </citation>
    <scope>NUCLEOTIDE SEQUENCE [LARGE SCALE GENOMIC DNA]</scope>
    <source>
        <strain evidence="4 5">NCTC13160</strain>
    </source>
</reference>